<name>A0A285UX59_9HYPH</name>
<dbReference type="InterPro" id="IPR000524">
    <property type="entry name" value="Tscrpt_reg_HTH_GntR"/>
</dbReference>
<dbReference type="InterPro" id="IPR011711">
    <property type="entry name" value="GntR_C"/>
</dbReference>
<keyword evidence="1" id="KW-0805">Transcription regulation</keyword>
<dbReference type="GO" id="GO:0003677">
    <property type="term" value="F:DNA binding"/>
    <property type="evidence" value="ECO:0007669"/>
    <property type="project" value="UniProtKB-KW"/>
</dbReference>
<dbReference type="SUPFAM" id="SSF48008">
    <property type="entry name" value="GntR ligand-binding domain-like"/>
    <property type="match status" value="1"/>
</dbReference>
<dbReference type="Gene3D" id="1.10.10.10">
    <property type="entry name" value="Winged helix-like DNA-binding domain superfamily/Winged helix DNA-binding domain"/>
    <property type="match status" value="1"/>
</dbReference>
<keyword evidence="3" id="KW-0804">Transcription</keyword>
<dbReference type="InterPro" id="IPR008920">
    <property type="entry name" value="TF_FadR/GntR_C"/>
</dbReference>
<dbReference type="SMART" id="SM00345">
    <property type="entry name" value="HTH_GNTR"/>
    <property type="match status" value="1"/>
</dbReference>
<dbReference type="EMBL" id="OBQD01000019">
    <property type="protein sequence ID" value="SOC45938.1"/>
    <property type="molecule type" value="Genomic_DNA"/>
</dbReference>
<keyword evidence="2" id="KW-0238">DNA-binding</keyword>
<dbReference type="InterPro" id="IPR036388">
    <property type="entry name" value="WH-like_DNA-bd_sf"/>
</dbReference>
<dbReference type="InterPro" id="IPR036390">
    <property type="entry name" value="WH_DNA-bd_sf"/>
</dbReference>
<dbReference type="Pfam" id="PF00392">
    <property type="entry name" value="GntR"/>
    <property type="match status" value="1"/>
</dbReference>
<evidence type="ECO:0000313" key="6">
    <source>
        <dbReference type="Proteomes" id="UP000219167"/>
    </source>
</evidence>
<gene>
    <name evidence="5" type="ORF">SAMN05892877_11951</name>
</gene>
<evidence type="ECO:0000313" key="5">
    <source>
        <dbReference type="EMBL" id="SOC45938.1"/>
    </source>
</evidence>
<evidence type="ECO:0000259" key="4">
    <source>
        <dbReference type="PROSITE" id="PS50949"/>
    </source>
</evidence>
<dbReference type="Pfam" id="PF07729">
    <property type="entry name" value="FCD"/>
    <property type="match status" value="1"/>
</dbReference>
<dbReference type="SMART" id="SM00895">
    <property type="entry name" value="FCD"/>
    <property type="match status" value="1"/>
</dbReference>
<dbReference type="PROSITE" id="PS50949">
    <property type="entry name" value="HTH_GNTR"/>
    <property type="match status" value="1"/>
</dbReference>
<evidence type="ECO:0000256" key="2">
    <source>
        <dbReference type="ARBA" id="ARBA00023125"/>
    </source>
</evidence>
<dbReference type="OrthoDB" id="8638122at2"/>
<keyword evidence="6" id="KW-1185">Reference proteome</keyword>
<evidence type="ECO:0000256" key="1">
    <source>
        <dbReference type="ARBA" id="ARBA00023015"/>
    </source>
</evidence>
<evidence type="ECO:0000256" key="3">
    <source>
        <dbReference type="ARBA" id="ARBA00023163"/>
    </source>
</evidence>
<reference evidence="5 6" key="1">
    <citation type="submission" date="2017-08" db="EMBL/GenBank/DDBJ databases">
        <authorList>
            <person name="de Groot N.N."/>
        </authorList>
    </citation>
    <scope>NUCLEOTIDE SEQUENCE [LARGE SCALE GENOMIC DNA]</scope>
    <source>
        <strain evidence="5 6">JC85</strain>
    </source>
</reference>
<dbReference type="GO" id="GO:0003700">
    <property type="term" value="F:DNA-binding transcription factor activity"/>
    <property type="evidence" value="ECO:0007669"/>
    <property type="project" value="InterPro"/>
</dbReference>
<dbReference type="RefSeq" id="WP_097142367.1">
    <property type="nucleotide sequence ID" value="NZ_OBQD01000019.1"/>
</dbReference>
<dbReference type="AlphaFoldDB" id="A0A285UX59"/>
<proteinExistence type="predicted"/>
<protein>
    <submittedName>
        <fullName evidence="5">GntR family transcriptional regulator</fullName>
    </submittedName>
</protein>
<dbReference type="PRINTS" id="PR00035">
    <property type="entry name" value="HTHGNTR"/>
</dbReference>
<dbReference type="PANTHER" id="PTHR43537">
    <property type="entry name" value="TRANSCRIPTIONAL REGULATOR, GNTR FAMILY"/>
    <property type="match status" value="1"/>
</dbReference>
<dbReference type="SUPFAM" id="SSF46785">
    <property type="entry name" value="Winged helix' DNA-binding domain"/>
    <property type="match status" value="1"/>
</dbReference>
<dbReference type="PANTHER" id="PTHR43537:SF53">
    <property type="entry name" value="HTH-TYPE TRANSCRIPTIONAL REPRESSOR NANR"/>
    <property type="match status" value="1"/>
</dbReference>
<sequence>MTDTDTATAPERKRGSGVKMVYDLLRDEILDLVLPPGSPIDEVQLAERFGMSRTPIREALVRLSGEGLIETLPNRSTMVSNIDFLNLNTLFDALVLMYRVTTRLAAQYHRPEDLVIIRGFHEDYAAAVQSRDTLAMIATNAAFHAAIADAGRNPYFTGLFRRLLDEARRILRLYYQSYEEQFPQRFVEEHAEIIAAIEARDVEAADRIGKAHAEQIVLQVQKLFSRDGRLDISL</sequence>
<organism evidence="5 6">
    <name type="scientific">Rhizobium subbaraonis</name>
    <dbReference type="NCBI Taxonomy" id="908946"/>
    <lineage>
        <taxon>Bacteria</taxon>
        <taxon>Pseudomonadati</taxon>
        <taxon>Pseudomonadota</taxon>
        <taxon>Alphaproteobacteria</taxon>
        <taxon>Hyphomicrobiales</taxon>
        <taxon>Rhizobiaceae</taxon>
        <taxon>Rhizobium/Agrobacterium group</taxon>
        <taxon>Rhizobium</taxon>
    </lineage>
</organism>
<dbReference type="Proteomes" id="UP000219167">
    <property type="component" value="Unassembled WGS sequence"/>
</dbReference>
<dbReference type="Gene3D" id="1.20.120.530">
    <property type="entry name" value="GntR ligand-binding domain-like"/>
    <property type="match status" value="1"/>
</dbReference>
<dbReference type="CDD" id="cd07377">
    <property type="entry name" value="WHTH_GntR"/>
    <property type="match status" value="1"/>
</dbReference>
<accession>A0A285UX59</accession>
<feature type="domain" description="HTH gntR-type" evidence="4">
    <location>
        <begin position="15"/>
        <end position="82"/>
    </location>
</feature>